<dbReference type="InParanoid" id="Q2LYI3"/>
<dbReference type="InterPro" id="IPR036409">
    <property type="entry name" value="Aldolase_II/adducin_N_sf"/>
</dbReference>
<dbReference type="GO" id="GO:0046872">
    <property type="term" value="F:metal ion binding"/>
    <property type="evidence" value="ECO:0007669"/>
    <property type="project" value="UniProtKB-KW"/>
</dbReference>
<dbReference type="eggNOG" id="COG0235">
    <property type="taxonomic scope" value="Bacteria"/>
</dbReference>
<dbReference type="Proteomes" id="UP000001933">
    <property type="component" value="Chromosome"/>
</dbReference>
<dbReference type="SMART" id="SM01007">
    <property type="entry name" value="Aldolase_II"/>
    <property type="match status" value="1"/>
</dbReference>
<dbReference type="Gene3D" id="3.40.225.10">
    <property type="entry name" value="Class II aldolase/adducin N-terminal domain"/>
    <property type="match status" value="1"/>
</dbReference>
<dbReference type="PANTHER" id="PTHR22789:SF0">
    <property type="entry name" value="3-OXO-TETRONATE 4-PHOSPHATE DECARBOXYLASE-RELATED"/>
    <property type="match status" value="1"/>
</dbReference>
<dbReference type="STRING" id="56780.SYN_00141"/>
<evidence type="ECO:0000313" key="4">
    <source>
        <dbReference type="EMBL" id="ABC75978.1"/>
    </source>
</evidence>
<proteinExistence type="predicted"/>
<name>Q2LYI3_SYNAS</name>
<keyword evidence="5" id="KW-1185">Reference proteome</keyword>
<dbReference type="HOGENOM" id="CLU_713162_0_0_7"/>
<accession>Q2LYI3</accession>
<evidence type="ECO:0000259" key="3">
    <source>
        <dbReference type="SMART" id="SM01007"/>
    </source>
</evidence>
<evidence type="ECO:0000256" key="2">
    <source>
        <dbReference type="ARBA" id="ARBA00023239"/>
    </source>
</evidence>
<dbReference type="InterPro" id="IPR050197">
    <property type="entry name" value="Aldolase_class_II_sugar_metab"/>
</dbReference>
<dbReference type="EMBL" id="CP000252">
    <property type="protein sequence ID" value="ABC75978.1"/>
    <property type="molecule type" value="Genomic_DNA"/>
</dbReference>
<organism evidence="4 5">
    <name type="scientific">Syntrophus aciditrophicus (strain SB)</name>
    <dbReference type="NCBI Taxonomy" id="56780"/>
    <lineage>
        <taxon>Bacteria</taxon>
        <taxon>Pseudomonadati</taxon>
        <taxon>Thermodesulfobacteriota</taxon>
        <taxon>Syntrophia</taxon>
        <taxon>Syntrophales</taxon>
        <taxon>Syntrophaceae</taxon>
        <taxon>Syntrophus</taxon>
    </lineage>
</organism>
<evidence type="ECO:0000313" key="5">
    <source>
        <dbReference type="Proteomes" id="UP000001933"/>
    </source>
</evidence>
<dbReference type="SUPFAM" id="SSF53639">
    <property type="entry name" value="AraD/HMP-PK domain-like"/>
    <property type="match status" value="1"/>
</dbReference>
<dbReference type="Pfam" id="PF00596">
    <property type="entry name" value="Aldolase_II"/>
    <property type="match status" value="1"/>
</dbReference>
<sequence length="410" mass="44934">MKRDGRLEKKQRRWQSIGTGAAKDEDCMERLIRKYVDKLIRSGLAEAGAPLMGARDAELIWNREDKNRAILQEIFTGLHISTLLFALPAEPYRTLVDFLARTSPGTIHPQDTETRTFLHDLPVVTSLAPAEIIRALKNRKCAIVPGRGIITYGTVSPEQAFVTFSSACFACFVKFFADYLRDVRNGSANPEQKAVFQQVVDYLGSPARLDFSLTHGPFRDEATVLTAMEEAGKATVDCRLVDSYFGNISCLFKDILYISQTGSSLDELRGCIDPVPMDGSSCVGITASSELSAHRAIVTAGTHRTVLHGHPKFSVILSLACNEKNCALRGQCHLRCPRRRQAAGVPIVPGEVGTGPYGLCHTVPPALAEHRGAIVYGHGVFTVGKTDFNDAFASLLDIENACRKEYFASL</sequence>
<evidence type="ECO:0000256" key="1">
    <source>
        <dbReference type="ARBA" id="ARBA00022723"/>
    </source>
</evidence>
<dbReference type="AlphaFoldDB" id="Q2LYI3"/>
<dbReference type="InterPro" id="IPR001303">
    <property type="entry name" value="Aldolase_II/adducin_N"/>
</dbReference>
<dbReference type="GO" id="GO:0005829">
    <property type="term" value="C:cytosol"/>
    <property type="evidence" value="ECO:0007669"/>
    <property type="project" value="TreeGrafter"/>
</dbReference>
<dbReference type="KEGG" id="sat:SYN_00141"/>
<feature type="domain" description="Class II aldolase/adducin N-terminal" evidence="3">
    <location>
        <begin position="226"/>
        <end position="406"/>
    </location>
</feature>
<dbReference type="GO" id="GO:0016832">
    <property type="term" value="F:aldehyde-lyase activity"/>
    <property type="evidence" value="ECO:0007669"/>
    <property type="project" value="TreeGrafter"/>
</dbReference>
<gene>
    <name evidence="4" type="ORF">SYN_00141</name>
</gene>
<dbReference type="GO" id="GO:0019323">
    <property type="term" value="P:pentose catabolic process"/>
    <property type="evidence" value="ECO:0007669"/>
    <property type="project" value="TreeGrafter"/>
</dbReference>
<keyword evidence="2" id="KW-0456">Lyase</keyword>
<reference evidence="4 5" key="1">
    <citation type="journal article" date="2007" name="Proc. Natl. Acad. Sci. U.S.A.">
        <title>The genome of Syntrophus aciditrophicus: life at the thermodynamic limit of microbial growth.</title>
        <authorList>
            <person name="McInerney M.J."/>
            <person name="Rohlin L."/>
            <person name="Mouttaki H."/>
            <person name="Kim U."/>
            <person name="Krupp R.S."/>
            <person name="Rios-Hernandez L."/>
            <person name="Sieber J."/>
            <person name="Struchtemeyer C.G."/>
            <person name="Bhattacharyya A."/>
            <person name="Campbell J.W."/>
            <person name="Gunsalus R.P."/>
        </authorList>
    </citation>
    <scope>NUCLEOTIDE SEQUENCE [LARGE SCALE GENOMIC DNA]</scope>
    <source>
        <strain evidence="4 5">SB</strain>
    </source>
</reference>
<keyword evidence="1" id="KW-0479">Metal-binding</keyword>
<protein>
    <submittedName>
        <fullName evidence="4">Ribulose-5-phosphate 4-epimerase and related epimerases and aldolases</fullName>
    </submittedName>
</protein>
<dbReference type="PANTHER" id="PTHR22789">
    <property type="entry name" value="FUCULOSE PHOSPHATE ALDOLASE"/>
    <property type="match status" value="1"/>
</dbReference>